<dbReference type="Gene3D" id="3.40.190.10">
    <property type="entry name" value="Periplasmic binding protein-like II"/>
    <property type="match status" value="1"/>
</dbReference>
<dbReference type="InterPro" id="IPR000914">
    <property type="entry name" value="SBP_5_dom"/>
</dbReference>
<comment type="similarity">
    <text evidence="1">Belongs to the bacterial solute-binding protein 5 family.</text>
</comment>
<dbReference type="Gene3D" id="3.10.105.10">
    <property type="entry name" value="Dipeptide-binding Protein, Domain 3"/>
    <property type="match status" value="1"/>
</dbReference>
<keyword evidence="3" id="KW-0732">Signal</keyword>
<comment type="caution">
    <text evidence="5">The sequence shown here is derived from an EMBL/GenBank/DDBJ whole genome shotgun (WGS) entry which is preliminary data.</text>
</comment>
<protein>
    <submittedName>
        <fullName evidence="5">Peptide ABC transporter substrate-binding protein</fullName>
    </submittedName>
</protein>
<keyword evidence="6" id="KW-1185">Reference proteome</keyword>
<evidence type="ECO:0000313" key="5">
    <source>
        <dbReference type="EMBL" id="MFD0780838.1"/>
    </source>
</evidence>
<proteinExistence type="inferred from homology"/>
<dbReference type="PANTHER" id="PTHR30290">
    <property type="entry name" value="PERIPLASMIC BINDING COMPONENT OF ABC TRANSPORTER"/>
    <property type="match status" value="1"/>
</dbReference>
<dbReference type="Proteomes" id="UP001597042">
    <property type="component" value="Unassembled WGS sequence"/>
</dbReference>
<dbReference type="RefSeq" id="WP_378753559.1">
    <property type="nucleotide sequence ID" value="NZ_JBHSSV010000017.1"/>
</dbReference>
<keyword evidence="2" id="KW-0813">Transport</keyword>
<dbReference type="InterPro" id="IPR039424">
    <property type="entry name" value="SBP_5"/>
</dbReference>
<dbReference type="SUPFAM" id="SSF53850">
    <property type="entry name" value="Periplasmic binding protein-like II"/>
    <property type="match status" value="1"/>
</dbReference>
<dbReference type="Pfam" id="PF00496">
    <property type="entry name" value="SBP_bac_5"/>
    <property type="match status" value="1"/>
</dbReference>
<reference evidence="6" key="1">
    <citation type="journal article" date="2019" name="Int. J. Syst. Evol. Microbiol.">
        <title>The Global Catalogue of Microorganisms (GCM) 10K type strain sequencing project: providing services to taxonomists for standard genome sequencing and annotation.</title>
        <authorList>
            <consortium name="The Broad Institute Genomics Platform"/>
            <consortium name="The Broad Institute Genome Sequencing Center for Infectious Disease"/>
            <person name="Wu L."/>
            <person name="Ma J."/>
        </authorList>
    </citation>
    <scope>NUCLEOTIDE SEQUENCE [LARGE SCALE GENOMIC DNA]</scope>
    <source>
        <strain evidence="6">CCUG 50754</strain>
    </source>
</reference>
<evidence type="ECO:0000256" key="2">
    <source>
        <dbReference type="ARBA" id="ARBA00022448"/>
    </source>
</evidence>
<evidence type="ECO:0000256" key="1">
    <source>
        <dbReference type="ARBA" id="ARBA00005695"/>
    </source>
</evidence>
<dbReference type="CDD" id="cd08513">
    <property type="entry name" value="PBP2_thermophilic_Hb8_like"/>
    <property type="match status" value="1"/>
</dbReference>
<feature type="domain" description="Solute-binding protein family 5" evidence="4">
    <location>
        <begin position="73"/>
        <end position="454"/>
    </location>
</feature>
<gene>
    <name evidence="5" type="ORF">ACFQZV_05935</name>
</gene>
<evidence type="ECO:0000256" key="3">
    <source>
        <dbReference type="ARBA" id="ARBA00022729"/>
    </source>
</evidence>
<organism evidence="5 6">
    <name type="scientific">Microbacterium koreense</name>
    <dbReference type="NCBI Taxonomy" id="323761"/>
    <lineage>
        <taxon>Bacteria</taxon>
        <taxon>Bacillati</taxon>
        <taxon>Actinomycetota</taxon>
        <taxon>Actinomycetes</taxon>
        <taxon>Micrococcales</taxon>
        <taxon>Microbacteriaceae</taxon>
        <taxon>Microbacterium</taxon>
    </lineage>
</organism>
<dbReference type="PANTHER" id="PTHR30290:SF9">
    <property type="entry name" value="OLIGOPEPTIDE-BINDING PROTEIN APPA"/>
    <property type="match status" value="1"/>
</dbReference>
<dbReference type="PIRSF" id="PIRSF002741">
    <property type="entry name" value="MppA"/>
    <property type="match status" value="1"/>
</dbReference>
<sequence>MAGGVAAVSLVLTGCGASSSGEEASSGGIAVVGLVGEPGVLNPMFISEDSALVSESFVMEPLFTLMADGTFAPTLAAEVPTVGNGGVSEDGLEITYTLREGITWSDGEDFTTEDLAFTVEVAQDAEGAALPIPEYSSIVDVEVVDDLTLTLTLSQPELGYLQLFAQTLPAHRFDTTAIQLDDPLVRMPLGTGPFVFEEWRSGDEIILTANEDYWRDPELPHLDGVTVKITPDQQTATAGFIAGDYDTLFFISSGDFPVIESAVDDGAPIEFQLDTHFPGYVEYLWLNHSDQGSADQGHPVLSDPAVREAIDRGIDREAIVDDLLGGYGVLTGAFLSSGFGSVQRDATAYDPEGAAAVLDEAGWAVGADGIREKDGVRASLRFQTISGDQDRVLYQQLIQQNMADIGIELIIENVEAGRLFDSFAGGGLLATGDYDIAMSRDGRYADPGLWVYTFTSLSIPTEENGGDGFTYSHWRNAEYDELGYVASTTLDPDARAEVLAEIDELFVTERVAIPIYATVLGLAWNESLQGVESDFWTGIWATDGTAEWSLQN</sequence>
<evidence type="ECO:0000259" key="4">
    <source>
        <dbReference type="Pfam" id="PF00496"/>
    </source>
</evidence>
<accession>A0ABW2ZQW1</accession>
<name>A0ABW2ZQW1_9MICO</name>
<dbReference type="EMBL" id="JBHTIM010000001">
    <property type="protein sequence ID" value="MFD0780838.1"/>
    <property type="molecule type" value="Genomic_DNA"/>
</dbReference>
<dbReference type="InterPro" id="IPR030678">
    <property type="entry name" value="Peptide/Ni-bd"/>
</dbReference>
<evidence type="ECO:0000313" key="6">
    <source>
        <dbReference type="Proteomes" id="UP001597042"/>
    </source>
</evidence>